<dbReference type="Proteomes" id="UP000008204">
    <property type="component" value="Chromosome"/>
</dbReference>
<keyword evidence="8 12" id="KW-0406">Ion transport</keyword>
<proteinExistence type="inferred from homology"/>
<protein>
    <recommendedName>
        <fullName evidence="12">Magnesium transport protein CorA</fullName>
    </recommendedName>
</protein>
<evidence type="ECO:0000256" key="11">
    <source>
        <dbReference type="ARBA" id="ARBA00045497"/>
    </source>
</evidence>
<dbReference type="HOGENOM" id="CLU_007127_0_0_3"/>
<dbReference type="KEGG" id="cyp:PCC8801_4182"/>
<dbReference type="CDD" id="cd12828">
    <property type="entry name" value="TmCorA-like_1"/>
    <property type="match status" value="1"/>
</dbReference>
<dbReference type="eggNOG" id="COG0598">
    <property type="taxonomic scope" value="Bacteria"/>
</dbReference>
<dbReference type="AlphaFoldDB" id="B7K659"/>
<evidence type="ECO:0000256" key="9">
    <source>
        <dbReference type="ARBA" id="ARBA00023136"/>
    </source>
</evidence>
<comment type="similarity">
    <text evidence="2 12">Belongs to the CorA metal ion transporter (MIT) (TC 1.A.35) family.</text>
</comment>
<evidence type="ECO:0000256" key="3">
    <source>
        <dbReference type="ARBA" id="ARBA00022448"/>
    </source>
</evidence>
<evidence type="ECO:0000256" key="4">
    <source>
        <dbReference type="ARBA" id="ARBA00022475"/>
    </source>
</evidence>
<evidence type="ECO:0000256" key="1">
    <source>
        <dbReference type="ARBA" id="ARBA00004651"/>
    </source>
</evidence>
<evidence type="ECO:0000313" key="14">
    <source>
        <dbReference type="Proteomes" id="UP000008204"/>
    </source>
</evidence>
<dbReference type="InterPro" id="IPR002523">
    <property type="entry name" value="MgTranspt_CorA/ZnTranspt_ZntB"/>
</dbReference>
<keyword evidence="5 12" id="KW-0812">Transmembrane</keyword>
<comment type="catalytic activity">
    <reaction evidence="10">
        <text>Mg(2+)(in) = Mg(2+)(out)</text>
        <dbReference type="Rhea" id="RHEA:29827"/>
        <dbReference type="ChEBI" id="CHEBI:18420"/>
    </reaction>
</comment>
<feature type="transmembrane region" description="Helical" evidence="12">
    <location>
        <begin position="304"/>
        <end position="325"/>
    </location>
</feature>
<dbReference type="EMBL" id="CP001287">
    <property type="protein sequence ID" value="ACK68112.1"/>
    <property type="molecule type" value="Genomic_DNA"/>
</dbReference>
<keyword evidence="6 12" id="KW-0460">Magnesium</keyword>
<evidence type="ECO:0000256" key="10">
    <source>
        <dbReference type="ARBA" id="ARBA00034269"/>
    </source>
</evidence>
<keyword evidence="14" id="KW-1185">Reference proteome</keyword>
<evidence type="ECO:0000256" key="12">
    <source>
        <dbReference type="RuleBase" id="RU362010"/>
    </source>
</evidence>
<evidence type="ECO:0000256" key="2">
    <source>
        <dbReference type="ARBA" id="ARBA00009765"/>
    </source>
</evidence>
<dbReference type="GO" id="GO:0000287">
    <property type="term" value="F:magnesium ion binding"/>
    <property type="evidence" value="ECO:0007669"/>
    <property type="project" value="TreeGrafter"/>
</dbReference>
<dbReference type="Pfam" id="PF01544">
    <property type="entry name" value="CorA"/>
    <property type="match status" value="1"/>
</dbReference>
<keyword evidence="9 12" id="KW-0472">Membrane</keyword>
<evidence type="ECO:0000313" key="13">
    <source>
        <dbReference type="EMBL" id="ACK68112.1"/>
    </source>
</evidence>
<dbReference type="GO" id="GO:0015087">
    <property type="term" value="F:cobalt ion transmembrane transporter activity"/>
    <property type="evidence" value="ECO:0007669"/>
    <property type="project" value="UniProtKB-UniRule"/>
</dbReference>
<dbReference type="GO" id="GO:0005886">
    <property type="term" value="C:plasma membrane"/>
    <property type="evidence" value="ECO:0007669"/>
    <property type="project" value="UniProtKB-SubCell"/>
</dbReference>
<evidence type="ECO:0000256" key="5">
    <source>
        <dbReference type="ARBA" id="ARBA00022692"/>
    </source>
</evidence>
<evidence type="ECO:0000256" key="8">
    <source>
        <dbReference type="ARBA" id="ARBA00023065"/>
    </source>
</evidence>
<evidence type="ECO:0000256" key="7">
    <source>
        <dbReference type="ARBA" id="ARBA00022989"/>
    </source>
</evidence>
<sequence length="381" mass="43760">MNLRSLISPNTQDNNYLNYRHNDPGSMPGTLRIAQDAQPTQINLIDYTVDQAINYTHLTPQDCASYLKTKSVSWFDVSGLGSQDILEQLAGIFQLDPYLLEDVVNIPQRSKAQDFSEQLLIISQMAIPKHHEQGFWLEQVSLVMGTNYVISFQEEPSKDCFDLVRDRILNNKGKIRSQGTDYLTYALWDAIIDGYYLIIESFRDSIASLEEEVIFNASLTTLEKIYIQKKELLILHRAIWPQRNALEFLIEDNADLLDKKVRAGLKDCYDHTLQIIESIDAGNEVLEGLLNLYLSSISNKTNEVVKLLTIVSTIFIPLTFIAGIYGMNFNTEASPFNMPELNWYWGYPLCLGIMLGISLTSVFFFWRRGWFKQQIPRNNQQ</sequence>
<dbReference type="GO" id="GO:0015095">
    <property type="term" value="F:magnesium ion transmembrane transporter activity"/>
    <property type="evidence" value="ECO:0007669"/>
    <property type="project" value="UniProtKB-UniRule"/>
</dbReference>
<feature type="transmembrane region" description="Helical" evidence="12">
    <location>
        <begin position="345"/>
        <end position="366"/>
    </location>
</feature>
<dbReference type="NCBIfam" id="TIGR00383">
    <property type="entry name" value="corA"/>
    <property type="match status" value="1"/>
</dbReference>
<dbReference type="Gene3D" id="1.20.58.340">
    <property type="entry name" value="Magnesium transport protein CorA, transmembrane region"/>
    <property type="match status" value="2"/>
</dbReference>
<comment type="subcellular location">
    <subcellularLocation>
        <location evidence="1">Cell membrane</location>
        <topology evidence="1">Multi-pass membrane protein</topology>
    </subcellularLocation>
    <subcellularLocation>
        <location evidence="12">Membrane</location>
        <topology evidence="12">Multi-pass membrane protein</topology>
    </subcellularLocation>
</comment>
<reference evidence="14" key="1">
    <citation type="journal article" date="2011" name="MBio">
        <title>Novel metabolic attributes of the genus Cyanothece, comprising a group of unicellular nitrogen-fixing Cyanobacteria.</title>
        <authorList>
            <person name="Bandyopadhyay A."/>
            <person name="Elvitigala T."/>
            <person name="Welsh E."/>
            <person name="Stockel J."/>
            <person name="Liberton M."/>
            <person name="Min H."/>
            <person name="Sherman L.A."/>
            <person name="Pakrasi H.B."/>
        </authorList>
    </citation>
    <scope>NUCLEOTIDE SEQUENCE [LARGE SCALE GENOMIC DNA]</scope>
    <source>
        <strain evidence="14">PCC 8801</strain>
    </source>
</reference>
<dbReference type="OrthoDB" id="9803416at2"/>
<dbReference type="InterPro" id="IPR045861">
    <property type="entry name" value="CorA_cytoplasmic_dom"/>
</dbReference>
<keyword evidence="7 12" id="KW-1133">Transmembrane helix</keyword>
<name>B7K659_RIPO1</name>
<dbReference type="RefSeq" id="WP_015785161.1">
    <property type="nucleotide sequence ID" value="NC_011726.1"/>
</dbReference>
<dbReference type="InterPro" id="IPR004488">
    <property type="entry name" value="Mg/Co-transport_prot_CorA"/>
</dbReference>
<dbReference type="GO" id="GO:0050897">
    <property type="term" value="F:cobalt ion binding"/>
    <property type="evidence" value="ECO:0007669"/>
    <property type="project" value="TreeGrafter"/>
</dbReference>
<keyword evidence="3 12" id="KW-0813">Transport</keyword>
<dbReference type="SUPFAM" id="SSF144083">
    <property type="entry name" value="Magnesium transport protein CorA, transmembrane region"/>
    <property type="match status" value="1"/>
</dbReference>
<dbReference type="FunFam" id="1.20.58.340:FF:000004">
    <property type="entry name" value="Magnesium transport protein CorA"/>
    <property type="match status" value="1"/>
</dbReference>
<comment type="function">
    <text evidence="11">Mediates influx of magnesium ions. Alternates between open and closed states. Activated by low cytoplasmic Mg(2+) levels. Inactive when cytoplasmic Mg(2+) levels are high.</text>
</comment>
<gene>
    <name evidence="12" type="primary">corA</name>
    <name evidence="13" type="ordered locus">PCC8801_4182</name>
</gene>
<dbReference type="Gene3D" id="3.30.460.20">
    <property type="entry name" value="CorA soluble domain-like"/>
    <property type="match status" value="1"/>
</dbReference>
<organism evidence="13 14">
    <name type="scientific">Rippkaea orientalis (strain PCC 8801 / RF-1)</name>
    <name type="common">Cyanothece sp. (strain PCC 8801)</name>
    <dbReference type="NCBI Taxonomy" id="41431"/>
    <lineage>
        <taxon>Bacteria</taxon>
        <taxon>Bacillati</taxon>
        <taxon>Cyanobacteriota</taxon>
        <taxon>Cyanophyceae</taxon>
        <taxon>Oscillatoriophycideae</taxon>
        <taxon>Chroococcales</taxon>
        <taxon>Aphanothecaceae</taxon>
        <taxon>Rippkaea</taxon>
        <taxon>Rippkaea orientalis</taxon>
    </lineage>
</organism>
<dbReference type="InterPro" id="IPR045863">
    <property type="entry name" value="CorA_TM1_TM2"/>
</dbReference>
<evidence type="ECO:0000256" key="6">
    <source>
        <dbReference type="ARBA" id="ARBA00022842"/>
    </source>
</evidence>
<keyword evidence="4 12" id="KW-1003">Cell membrane</keyword>
<dbReference type="SUPFAM" id="SSF143865">
    <property type="entry name" value="CorA soluble domain-like"/>
    <property type="match status" value="1"/>
</dbReference>
<dbReference type="PANTHER" id="PTHR46494">
    <property type="entry name" value="CORA FAMILY METAL ION TRANSPORTER (EUROFUNG)"/>
    <property type="match status" value="1"/>
</dbReference>
<dbReference type="PANTHER" id="PTHR46494:SF1">
    <property type="entry name" value="CORA FAMILY METAL ION TRANSPORTER (EUROFUNG)"/>
    <property type="match status" value="1"/>
</dbReference>
<accession>B7K659</accession>